<dbReference type="RefSeq" id="WP_281063423.1">
    <property type="nucleotide sequence ID" value="NZ_JAGGLU010000012.1"/>
</dbReference>
<evidence type="ECO:0000313" key="1">
    <source>
        <dbReference type="EMBL" id="MBP2058625.1"/>
    </source>
</evidence>
<name>A0ABS4MG20_9LACO</name>
<dbReference type="Proteomes" id="UP001519292">
    <property type="component" value="Unassembled WGS sequence"/>
</dbReference>
<protein>
    <submittedName>
        <fullName evidence="1">Uncharacterized protein</fullName>
    </submittedName>
</protein>
<accession>A0ABS4MG20</accession>
<sequence>MSQDTQDNLIKASNALDVGVMVLEGFEEIKKSLSTGIAKTQSKN</sequence>
<dbReference type="EMBL" id="JAGGLU010000012">
    <property type="protein sequence ID" value="MBP2058625.1"/>
    <property type="molecule type" value="Genomic_DNA"/>
</dbReference>
<keyword evidence="2" id="KW-1185">Reference proteome</keyword>
<gene>
    <name evidence="1" type="ORF">J2Z60_001813</name>
</gene>
<organism evidence="1 2">
    <name type="scientific">Lactobacillus colini</name>
    <dbReference type="NCBI Taxonomy" id="1819254"/>
    <lineage>
        <taxon>Bacteria</taxon>
        <taxon>Bacillati</taxon>
        <taxon>Bacillota</taxon>
        <taxon>Bacilli</taxon>
        <taxon>Lactobacillales</taxon>
        <taxon>Lactobacillaceae</taxon>
        <taxon>Lactobacillus</taxon>
    </lineage>
</organism>
<proteinExistence type="predicted"/>
<comment type="caution">
    <text evidence="1">The sequence shown here is derived from an EMBL/GenBank/DDBJ whole genome shotgun (WGS) entry which is preliminary data.</text>
</comment>
<reference evidence="1 2" key="1">
    <citation type="submission" date="2021-03" db="EMBL/GenBank/DDBJ databases">
        <title>Genomic Encyclopedia of Type Strains, Phase IV (KMG-IV): sequencing the most valuable type-strain genomes for metagenomic binning, comparative biology and taxonomic classification.</title>
        <authorList>
            <person name="Goeker M."/>
        </authorList>
    </citation>
    <scope>NUCLEOTIDE SEQUENCE [LARGE SCALE GENOMIC DNA]</scope>
    <source>
        <strain evidence="1 2">DSM 101872</strain>
    </source>
</reference>
<evidence type="ECO:0000313" key="2">
    <source>
        <dbReference type="Proteomes" id="UP001519292"/>
    </source>
</evidence>